<reference evidence="1 2" key="1">
    <citation type="submission" date="2020-04" db="EMBL/GenBank/DDBJ databases">
        <authorList>
            <person name="De Canck E."/>
        </authorList>
    </citation>
    <scope>NUCLEOTIDE SEQUENCE [LARGE SCALE GENOMIC DNA]</scope>
    <source>
        <strain evidence="1 2">LMG 9964</strain>
    </source>
</reference>
<organism evidence="1 2">
    <name type="scientific">Paraburkholderia phenoliruptrix</name>
    <dbReference type="NCBI Taxonomy" id="252970"/>
    <lineage>
        <taxon>Bacteria</taxon>
        <taxon>Pseudomonadati</taxon>
        <taxon>Pseudomonadota</taxon>
        <taxon>Betaproteobacteria</taxon>
        <taxon>Burkholderiales</taxon>
        <taxon>Burkholderiaceae</taxon>
        <taxon>Paraburkholderia</taxon>
    </lineage>
</organism>
<sequence length="140" mass="16113">MSKLSKPKRINKRDYCRVLATETLPYETPIIFSNEGLYNNVSRLRQATGVKKVILDGVITGEAAPKFSPTNPHSFKIRKNSLEFRRLALIHPTSQWRIKKFLRKIRKSDTSFLRAEFGVYPGSKACCCNILYEDVLGKYK</sequence>
<dbReference type="Proteomes" id="UP000494102">
    <property type="component" value="Unassembled WGS sequence"/>
</dbReference>
<accession>A0A6J5K0M0</accession>
<gene>
    <name evidence="1" type="ORF">LMG9964_01272</name>
</gene>
<proteinExistence type="predicted"/>
<evidence type="ECO:0000313" key="2">
    <source>
        <dbReference type="Proteomes" id="UP000494102"/>
    </source>
</evidence>
<dbReference type="AlphaFoldDB" id="A0A6J5K0M0"/>
<evidence type="ECO:0000313" key="1">
    <source>
        <dbReference type="EMBL" id="CAB4047639.1"/>
    </source>
</evidence>
<protein>
    <submittedName>
        <fullName evidence="1">Uncharacterized protein</fullName>
    </submittedName>
</protein>
<dbReference type="EMBL" id="CADILN010000001">
    <property type="protein sequence ID" value="CAB4047639.1"/>
    <property type="molecule type" value="Genomic_DNA"/>
</dbReference>
<name>A0A6J5K0M0_9BURK</name>